<sequence length="375" mass="43992">MRNPNGYGTITKLSGNRRNPYAARTEKILVNNTFYSFYIDYFSTKSEAKTCLEKYNTDINYRNSIIQKNLDKLKTHKTELTQVKKLNKELKFDISSTVEEVFENYKKYKFSTLAEKTQKSYLSSYNAIISMKDMIFSELSVNDIITEFKKQKLTYSVSLKCRALLKQMYDLCILEGLLKVNYAELISFDKNKFEDTRRKIKLFTKSEIDLIWSKKDSIPFLKVILIMLYTGIRTTELLNLKNHHIDLENRTMRIEVSKTESGENRLVPISKKILPLVKDIMNENEYFISNNRNKKMKNDNFVRDHFKKSLFFIGLEHNPHETRHTFISMINRLDINDALLSKIVGHKSSLITINTYTHKEISDLISAIDKLDGEI</sequence>
<evidence type="ECO:0000256" key="3">
    <source>
        <dbReference type="ARBA" id="ARBA00023125"/>
    </source>
</evidence>
<protein>
    <submittedName>
        <fullName evidence="6">Integrase family protein</fullName>
    </submittedName>
</protein>
<dbReference type="GO" id="GO:0003677">
    <property type="term" value="F:DNA binding"/>
    <property type="evidence" value="ECO:0007669"/>
    <property type="project" value="UniProtKB-KW"/>
</dbReference>
<dbReference type="Proteomes" id="UP000419017">
    <property type="component" value="Unassembled WGS sequence"/>
</dbReference>
<organism evidence="6 7">
    <name type="scientific">Oceanivirga miroungae</name>
    <dbReference type="NCBI Taxonomy" id="1130046"/>
    <lineage>
        <taxon>Bacteria</taxon>
        <taxon>Fusobacteriati</taxon>
        <taxon>Fusobacteriota</taxon>
        <taxon>Fusobacteriia</taxon>
        <taxon>Fusobacteriales</taxon>
        <taxon>Leptotrichiaceae</taxon>
        <taxon>Oceanivirga</taxon>
    </lineage>
</organism>
<dbReference type="InterPro" id="IPR010998">
    <property type="entry name" value="Integrase_recombinase_N"/>
</dbReference>
<comment type="similarity">
    <text evidence="1">Belongs to the 'phage' integrase family.</text>
</comment>
<dbReference type="SUPFAM" id="SSF56349">
    <property type="entry name" value="DNA breaking-rejoining enzymes"/>
    <property type="match status" value="1"/>
</dbReference>
<dbReference type="InterPro" id="IPR011010">
    <property type="entry name" value="DNA_brk_join_enz"/>
</dbReference>
<evidence type="ECO:0000313" key="7">
    <source>
        <dbReference type="Proteomes" id="UP000419017"/>
    </source>
</evidence>
<dbReference type="RefSeq" id="WP_156682993.1">
    <property type="nucleotide sequence ID" value="NZ_CABWIB010000001.1"/>
</dbReference>
<feature type="domain" description="Tyr recombinase" evidence="5">
    <location>
        <begin position="198"/>
        <end position="369"/>
    </location>
</feature>
<gene>
    <name evidence="6" type="ORF">OMES3154_00217</name>
</gene>
<dbReference type="InterPro" id="IPR013762">
    <property type="entry name" value="Integrase-like_cat_sf"/>
</dbReference>
<reference evidence="6 7" key="1">
    <citation type="submission" date="2019-10" db="EMBL/GenBank/DDBJ databases">
        <authorList>
            <person name="Blom J."/>
        </authorList>
    </citation>
    <scope>NUCLEOTIDE SEQUENCE [LARGE SCALE GENOMIC DNA]</scope>
    <source>
        <strain evidence="6 7">ES3154-GLU</strain>
    </source>
</reference>
<dbReference type="Gene3D" id="1.10.150.130">
    <property type="match status" value="1"/>
</dbReference>
<evidence type="ECO:0000256" key="2">
    <source>
        <dbReference type="ARBA" id="ARBA00022908"/>
    </source>
</evidence>
<dbReference type="GO" id="GO:0006310">
    <property type="term" value="P:DNA recombination"/>
    <property type="evidence" value="ECO:0007669"/>
    <property type="project" value="UniProtKB-KW"/>
</dbReference>
<accession>A0A6I8M9H4</accession>
<dbReference type="PROSITE" id="PS51898">
    <property type="entry name" value="TYR_RECOMBINASE"/>
    <property type="match status" value="1"/>
</dbReference>
<dbReference type="PANTHER" id="PTHR30629:SF2">
    <property type="entry name" value="PROPHAGE INTEGRASE INTS-RELATED"/>
    <property type="match status" value="1"/>
</dbReference>
<keyword evidence="7" id="KW-1185">Reference proteome</keyword>
<evidence type="ECO:0000313" key="6">
    <source>
        <dbReference type="EMBL" id="VWL84944.1"/>
    </source>
</evidence>
<dbReference type="InterPro" id="IPR002104">
    <property type="entry name" value="Integrase_catalytic"/>
</dbReference>
<dbReference type="Gene3D" id="1.10.443.10">
    <property type="entry name" value="Intergrase catalytic core"/>
    <property type="match status" value="1"/>
</dbReference>
<dbReference type="GO" id="GO:0015074">
    <property type="term" value="P:DNA integration"/>
    <property type="evidence" value="ECO:0007669"/>
    <property type="project" value="UniProtKB-KW"/>
</dbReference>
<dbReference type="AlphaFoldDB" id="A0A6I8M9H4"/>
<dbReference type="CDD" id="cd00397">
    <property type="entry name" value="DNA_BRE_C"/>
    <property type="match status" value="1"/>
</dbReference>
<dbReference type="InterPro" id="IPR050808">
    <property type="entry name" value="Phage_Integrase"/>
</dbReference>
<evidence type="ECO:0000256" key="4">
    <source>
        <dbReference type="ARBA" id="ARBA00023172"/>
    </source>
</evidence>
<evidence type="ECO:0000259" key="5">
    <source>
        <dbReference type="PROSITE" id="PS51898"/>
    </source>
</evidence>
<name>A0A6I8M9H4_9FUSO</name>
<dbReference type="Pfam" id="PF00589">
    <property type="entry name" value="Phage_integrase"/>
    <property type="match status" value="1"/>
</dbReference>
<evidence type="ECO:0000256" key="1">
    <source>
        <dbReference type="ARBA" id="ARBA00008857"/>
    </source>
</evidence>
<dbReference type="EMBL" id="CABWIB010000001">
    <property type="protein sequence ID" value="VWL84944.1"/>
    <property type="molecule type" value="Genomic_DNA"/>
</dbReference>
<dbReference type="PANTHER" id="PTHR30629">
    <property type="entry name" value="PROPHAGE INTEGRASE"/>
    <property type="match status" value="1"/>
</dbReference>
<keyword evidence="4" id="KW-0233">DNA recombination</keyword>
<keyword evidence="3" id="KW-0238">DNA-binding</keyword>
<keyword evidence="2" id="KW-0229">DNA integration</keyword>
<proteinExistence type="inferred from homology"/>